<keyword evidence="4" id="KW-1185">Reference proteome</keyword>
<feature type="transmembrane region" description="Helical" evidence="2">
    <location>
        <begin position="32"/>
        <end position="53"/>
    </location>
</feature>
<organism evidence="3 4">
    <name type="scientific">Leptolyngbya boryana NIES-2135</name>
    <dbReference type="NCBI Taxonomy" id="1973484"/>
    <lineage>
        <taxon>Bacteria</taxon>
        <taxon>Bacillati</taxon>
        <taxon>Cyanobacteriota</taxon>
        <taxon>Cyanophyceae</taxon>
        <taxon>Leptolyngbyales</taxon>
        <taxon>Leptolyngbyaceae</taxon>
        <taxon>Leptolyngbya group</taxon>
        <taxon>Leptolyngbya</taxon>
    </lineage>
</organism>
<dbReference type="AlphaFoldDB" id="A0A1Z4JJF6"/>
<keyword evidence="1" id="KW-0175">Coiled coil</keyword>
<accession>A0A1Z4JJF6</accession>
<dbReference type="Proteomes" id="UP000217895">
    <property type="component" value="Chromosome"/>
</dbReference>
<protein>
    <submittedName>
        <fullName evidence="3">Uncharacterized protein</fullName>
    </submittedName>
</protein>
<sequence length="255" mass="28758">MSAYLSFAFSIVALVLLCFGGLQWLNIPTGSFLDWVIGVAIFGWLVVIVTVPWNIHFAAREAIAEAEFSTDANISVDPAQINYLRQVQSRSLWVVLVLHGLSALALYALAIAEITPVGYIGSGAALLLTGLRPAIQTYRYFAFRIATLREQFKYPREDVLELRNRLITLESTAERLETQFDAENPSSWVATQQREMLALRQDLTRLASLQEELRSTNQADHERLSREARQAIAQITADGQFLEHVREIIRFFKSA</sequence>
<gene>
    <name evidence="3" type="ORF">NIES2135_37330</name>
</gene>
<evidence type="ECO:0000256" key="1">
    <source>
        <dbReference type="SAM" id="Coils"/>
    </source>
</evidence>
<keyword evidence="2" id="KW-0472">Membrane</keyword>
<feature type="transmembrane region" description="Helical" evidence="2">
    <location>
        <begin position="92"/>
        <end position="111"/>
    </location>
</feature>
<keyword evidence="2" id="KW-0812">Transmembrane</keyword>
<feature type="transmembrane region" description="Helical" evidence="2">
    <location>
        <begin position="117"/>
        <end position="135"/>
    </location>
</feature>
<evidence type="ECO:0000313" key="3">
    <source>
        <dbReference type="EMBL" id="BAY56871.1"/>
    </source>
</evidence>
<dbReference type="EMBL" id="AP018203">
    <property type="protein sequence ID" value="BAY56871.1"/>
    <property type="molecule type" value="Genomic_DNA"/>
</dbReference>
<evidence type="ECO:0000256" key="2">
    <source>
        <dbReference type="SAM" id="Phobius"/>
    </source>
</evidence>
<proteinExistence type="predicted"/>
<evidence type="ECO:0000313" key="4">
    <source>
        <dbReference type="Proteomes" id="UP000217895"/>
    </source>
</evidence>
<feature type="transmembrane region" description="Helical" evidence="2">
    <location>
        <begin position="7"/>
        <end position="26"/>
    </location>
</feature>
<reference evidence="3 4" key="1">
    <citation type="submission" date="2017-06" db="EMBL/GenBank/DDBJ databases">
        <title>Genome sequencing of cyanobaciteial culture collection at National Institute for Environmental Studies (NIES).</title>
        <authorList>
            <person name="Hirose Y."/>
            <person name="Shimura Y."/>
            <person name="Fujisawa T."/>
            <person name="Nakamura Y."/>
            <person name="Kawachi M."/>
        </authorList>
    </citation>
    <scope>NUCLEOTIDE SEQUENCE [LARGE SCALE GENOMIC DNA]</scope>
    <source>
        <strain evidence="3 4">NIES-2135</strain>
    </source>
</reference>
<keyword evidence="2" id="KW-1133">Transmembrane helix</keyword>
<feature type="coiled-coil region" evidence="1">
    <location>
        <begin position="159"/>
        <end position="219"/>
    </location>
</feature>
<name>A0A1Z4JJF6_LEPBY</name>